<keyword evidence="4" id="KW-1185">Reference proteome</keyword>
<dbReference type="EMBL" id="BTFZ01000012">
    <property type="protein sequence ID" value="GMM37650.1"/>
    <property type="molecule type" value="Genomic_DNA"/>
</dbReference>
<dbReference type="AlphaFoldDB" id="A0AAV5QSS9"/>
<gene>
    <name evidence="3" type="ORF">DASC09_049750</name>
</gene>
<protein>
    <recommendedName>
        <fullName evidence="2">YMC020W-like alpha/beta hydrolase domain-containing protein</fullName>
    </recommendedName>
</protein>
<proteinExistence type="predicted"/>
<feature type="domain" description="YMC020W-like alpha/beta hydrolase" evidence="2">
    <location>
        <begin position="173"/>
        <end position="533"/>
    </location>
</feature>
<sequence>MTLLLQSPMAKGRTQLVATITKYLMTQSKDIKTNEWDINNWLRWKRKQGSGIGDAAATTSNKDIVDSFPEPDSEDNNNNNKLGDMISTETSEVSETIQGKSWYFWPNGSTSTVKESISIATQTTRSNTLYTEEISLNSDNIKPDILRSTTVTDSHNILVPSFEESLPKNTYYNQLSSLFITMSSKLGYEGGSQRKSQLTRNDCPNTSFSNVLIIGVHGFFPTKYLRPLIGEPTGTSIKFMSEAENAFKIWLKENKHYFGKKKKIRLSKIALEKEGKIFDRVKYFYDVLSKHDLNQYDFIYIAAHSQGTPVSIILMAQLLESGLISDMNGKLFGILGMAGISNGPFYGINQKIFVRAYSKIESDSMLELFEFQDFNSIQSVKYLQSLKILLSNNVRIAFVGSIDDQLVPLYSSVCSHIQHPNIFRSIYIDKDTETPNFLMKILNCALLLKNMGLNDHGIIKEISNALAGPLTGGGHSKIYNEFKVYESGIRFFLYSNPKRGVEDTPVVFKPFEVEKLGSNPYYLPFCLRGLMYESSANIENGERYVELMLKEFDDWNPNTKVLKDIKYRLSAMKAKL</sequence>
<dbReference type="PANTHER" id="PTHR47349">
    <property type="entry name" value="CHROMOSOME 8, WHOLE GENOME SHOTGUN SEQUENCE"/>
    <property type="match status" value="1"/>
</dbReference>
<dbReference type="PANTHER" id="PTHR47349:SF1">
    <property type="entry name" value="AER328WP"/>
    <property type="match status" value="1"/>
</dbReference>
<accession>A0AAV5QSS9</accession>
<dbReference type="InterPro" id="IPR058933">
    <property type="entry name" value="YMC020W-like_ab_hydrolase"/>
</dbReference>
<evidence type="ECO:0000313" key="3">
    <source>
        <dbReference type="EMBL" id="GMM37650.1"/>
    </source>
</evidence>
<dbReference type="Proteomes" id="UP001360560">
    <property type="component" value="Unassembled WGS sequence"/>
</dbReference>
<reference evidence="3 4" key="1">
    <citation type="journal article" date="2023" name="Elife">
        <title>Identification of key yeast species and microbe-microbe interactions impacting larval growth of Drosophila in the wild.</title>
        <authorList>
            <person name="Mure A."/>
            <person name="Sugiura Y."/>
            <person name="Maeda R."/>
            <person name="Honda K."/>
            <person name="Sakurai N."/>
            <person name="Takahashi Y."/>
            <person name="Watada M."/>
            <person name="Katoh T."/>
            <person name="Gotoh A."/>
            <person name="Gotoh Y."/>
            <person name="Taniguchi I."/>
            <person name="Nakamura K."/>
            <person name="Hayashi T."/>
            <person name="Katayama T."/>
            <person name="Uemura T."/>
            <person name="Hattori Y."/>
        </authorList>
    </citation>
    <scope>NUCLEOTIDE SEQUENCE [LARGE SCALE GENOMIC DNA]</scope>
    <source>
        <strain evidence="3 4">SC-9</strain>
    </source>
</reference>
<evidence type="ECO:0000313" key="4">
    <source>
        <dbReference type="Proteomes" id="UP001360560"/>
    </source>
</evidence>
<comment type="caution">
    <text evidence="3">The sequence shown here is derived from an EMBL/GenBank/DDBJ whole genome shotgun (WGS) entry which is preliminary data.</text>
</comment>
<dbReference type="GeneID" id="90075625"/>
<feature type="region of interest" description="Disordered" evidence="1">
    <location>
        <begin position="52"/>
        <end position="81"/>
    </location>
</feature>
<evidence type="ECO:0000256" key="1">
    <source>
        <dbReference type="SAM" id="MobiDB-lite"/>
    </source>
</evidence>
<dbReference type="InterPro" id="IPR058934">
    <property type="entry name" value="YMC020W-like"/>
</dbReference>
<evidence type="ECO:0000259" key="2">
    <source>
        <dbReference type="Pfam" id="PF26147"/>
    </source>
</evidence>
<name>A0AAV5QSS9_9ASCO</name>
<dbReference type="RefSeq" id="XP_064854646.1">
    <property type="nucleotide sequence ID" value="XM_064998574.1"/>
</dbReference>
<dbReference type="Pfam" id="PF26147">
    <property type="entry name" value="AB_HYDROLASE_YMC0-YMC35"/>
    <property type="match status" value="1"/>
</dbReference>
<organism evidence="3 4">
    <name type="scientific">Saccharomycopsis crataegensis</name>
    <dbReference type="NCBI Taxonomy" id="43959"/>
    <lineage>
        <taxon>Eukaryota</taxon>
        <taxon>Fungi</taxon>
        <taxon>Dikarya</taxon>
        <taxon>Ascomycota</taxon>
        <taxon>Saccharomycotina</taxon>
        <taxon>Saccharomycetes</taxon>
        <taxon>Saccharomycopsidaceae</taxon>
        <taxon>Saccharomycopsis</taxon>
    </lineage>
</organism>